<sequence>MIPETPNIWRPSQPLGPADTTSPWLVGPHGSAEATSERRISVASGYKAFENWQFGDPTAIDHSQTQAFETGDTYVSRIDNQLESSGAKRLANIIDFLHTKTGEDASQLIYSTAAIGGNEVKVDLIPVTTKDPMTGQDQPTARARFQGYFNTPFENSYYMTAAERTTLDTHILGRQSAVARANADLTSGW</sequence>
<dbReference type="EMBL" id="BNJK01000002">
    <property type="protein sequence ID" value="GHO98602.1"/>
    <property type="molecule type" value="Genomic_DNA"/>
</dbReference>
<gene>
    <name evidence="2" type="ORF">KSF_086500</name>
</gene>
<dbReference type="AlphaFoldDB" id="A0A8J3N4U7"/>
<feature type="region of interest" description="Disordered" evidence="1">
    <location>
        <begin position="1"/>
        <end position="32"/>
    </location>
</feature>
<keyword evidence="3" id="KW-1185">Reference proteome</keyword>
<dbReference type="Proteomes" id="UP000597444">
    <property type="component" value="Unassembled WGS sequence"/>
</dbReference>
<evidence type="ECO:0000313" key="2">
    <source>
        <dbReference type="EMBL" id="GHO98602.1"/>
    </source>
</evidence>
<reference evidence="2" key="1">
    <citation type="submission" date="2020-10" db="EMBL/GenBank/DDBJ databases">
        <title>Taxonomic study of unclassified bacteria belonging to the class Ktedonobacteria.</title>
        <authorList>
            <person name="Yabe S."/>
            <person name="Wang C.M."/>
            <person name="Zheng Y."/>
            <person name="Sakai Y."/>
            <person name="Cavaletti L."/>
            <person name="Monciardini P."/>
            <person name="Donadio S."/>
        </authorList>
    </citation>
    <scope>NUCLEOTIDE SEQUENCE</scope>
    <source>
        <strain evidence="2">ID150040</strain>
    </source>
</reference>
<evidence type="ECO:0000256" key="1">
    <source>
        <dbReference type="SAM" id="MobiDB-lite"/>
    </source>
</evidence>
<protein>
    <submittedName>
        <fullName evidence="2">Uncharacterized protein</fullName>
    </submittedName>
</protein>
<name>A0A8J3N4U7_9CHLR</name>
<proteinExistence type="predicted"/>
<organism evidence="2 3">
    <name type="scientific">Reticulibacter mediterranei</name>
    <dbReference type="NCBI Taxonomy" id="2778369"/>
    <lineage>
        <taxon>Bacteria</taxon>
        <taxon>Bacillati</taxon>
        <taxon>Chloroflexota</taxon>
        <taxon>Ktedonobacteria</taxon>
        <taxon>Ktedonobacterales</taxon>
        <taxon>Reticulibacteraceae</taxon>
        <taxon>Reticulibacter</taxon>
    </lineage>
</organism>
<accession>A0A8J3N4U7</accession>
<comment type="caution">
    <text evidence="2">The sequence shown here is derived from an EMBL/GenBank/DDBJ whole genome shotgun (WGS) entry which is preliminary data.</text>
</comment>
<evidence type="ECO:0000313" key="3">
    <source>
        <dbReference type="Proteomes" id="UP000597444"/>
    </source>
</evidence>